<dbReference type="RefSeq" id="XP_024349422.1">
    <property type="nucleotide sequence ID" value="XM_024496219.1"/>
</dbReference>
<dbReference type="GeneID" id="36342685"/>
<name>W6UC68_ECHGR</name>
<dbReference type="AlphaFoldDB" id="W6UC68"/>
<evidence type="ECO:0000313" key="2">
    <source>
        <dbReference type="EMBL" id="EUB58226.1"/>
    </source>
</evidence>
<dbReference type="EMBL" id="APAU02000066">
    <property type="protein sequence ID" value="EUB58226.1"/>
    <property type="molecule type" value="Genomic_DNA"/>
</dbReference>
<feature type="transmembrane region" description="Helical" evidence="1">
    <location>
        <begin position="17"/>
        <end position="38"/>
    </location>
</feature>
<accession>W6UC68</accession>
<proteinExistence type="predicted"/>
<keyword evidence="1" id="KW-0472">Membrane</keyword>
<keyword evidence="1" id="KW-1133">Transmembrane helix</keyword>
<comment type="caution">
    <text evidence="2">The sequence shown here is derived from an EMBL/GenBank/DDBJ whole genome shotgun (WGS) entry which is preliminary data.</text>
</comment>
<sequence>MLHAQLCIKTSMSNNHILFFISFQFAIFFLNFLVLPHYKALAWLKAMKKINRQVAFWYKELQQYDITDQYQKEKEHGDADALARRPTAAKTETEKQFRLSLAFNLPYIVFCFTRLINITKRRGLRTENRRMSSAHSNRSVSSAQIKVFCVNAKVCIIGELLHLFSHNIEIFDQNYRWSQKVCQGQPASALLGQSDFETTNCAVGGGNCGGQAFKAQSITQLIALVFPSIITNVCSKHM</sequence>
<dbReference type="CTD" id="36342685"/>
<dbReference type="OrthoDB" id="10030726at2759"/>
<feature type="transmembrane region" description="Helical" evidence="1">
    <location>
        <begin position="97"/>
        <end position="116"/>
    </location>
</feature>
<gene>
    <name evidence="2" type="ORF">EGR_06970</name>
</gene>
<dbReference type="KEGG" id="egl:EGR_06970"/>
<organism evidence="2 3">
    <name type="scientific">Echinococcus granulosus</name>
    <name type="common">Hydatid tapeworm</name>
    <dbReference type="NCBI Taxonomy" id="6210"/>
    <lineage>
        <taxon>Eukaryota</taxon>
        <taxon>Metazoa</taxon>
        <taxon>Spiralia</taxon>
        <taxon>Lophotrochozoa</taxon>
        <taxon>Platyhelminthes</taxon>
        <taxon>Cestoda</taxon>
        <taxon>Eucestoda</taxon>
        <taxon>Cyclophyllidea</taxon>
        <taxon>Taeniidae</taxon>
        <taxon>Echinococcus</taxon>
        <taxon>Echinococcus granulosus group</taxon>
    </lineage>
</organism>
<dbReference type="Proteomes" id="UP000019149">
    <property type="component" value="Unassembled WGS sequence"/>
</dbReference>
<keyword evidence="1" id="KW-0812">Transmembrane</keyword>
<keyword evidence="3" id="KW-1185">Reference proteome</keyword>
<protein>
    <submittedName>
        <fullName evidence="2">Xylulokinase</fullName>
    </submittedName>
</protein>
<dbReference type="GO" id="GO:0016301">
    <property type="term" value="F:kinase activity"/>
    <property type="evidence" value="ECO:0007669"/>
    <property type="project" value="UniProtKB-KW"/>
</dbReference>
<reference evidence="2 3" key="1">
    <citation type="journal article" date="2013" name="Nat. Genet.">
        <title>The genome of the hydatid tapeworm Echinococcus granulosus.</title>
        <authorList>
            <person name="Zheng H."/>
            <person name="Zhang W."/>
            <person name="Zhang L."/>
            <person name="Zhang Z."/>
            <person name="Li J."/>
            <person name="Lu G."/>
            <person name="Zhu Y."/>
            <person name="Wang Y."/>
            <person name="Huang Y."/>
            <person name="Liu J."/>
            <person name="Kang H."/>
            <person name="Chen J."/>
            <person name="Wang L."/>
            <person name="Chen A."/>
            <person name="Yu S."/>
            <person name="Gao Z."/>
            <person name="Jin L."/>
            <person name="Gu W."/>
            <person name="Wang Z."/>
            <person name="Zhao L."/>
            <person name="Shi B."/>
            <person name="Wen H."/>
            <person name="Lin R."/>
            <person name="Jones M.K."/>
            <person name="Brejova B."/>
            <person name="Vinar T."/>
            <person name="Zhao G."/>
            <person name="McManus D.P."/>
            <person name="Chen Z."/>
            <person name="Zhou Y."/>
            <person name="Wang S."/>
        </authorList>
    </citation>
    <scope>NUCLEOTIDE SEQUENCE [LARGE SCALE GENOMIC DNA]</scope>
</reference>
<evidence type="ECO:0000313" key="3">
    <source>
        <dbReference type="Proteomes" id="UP000019149"/>
    </source>
</evidence>
<evidence type="ECO:0000256" key="1">
    <source>
        <dbReference type="SAM" id="Phobius"/>
    </source>
</evidence>